<dbReference type="PANTHER" id="PTHR32268">
    <property type="entry name" value="HOMOSERINE O-ACETYLTRANSFERASE"/>
    <property type="match status" value="1"/>
</dbReference>
<dbReference type="Gene3D" id="3.40.50.1820">
    <property type="entry name" value="alpha/beta hydrolase"/>
    <property type="match status" value="1"/>
</dbReference>
<dbReference type="InterPro" id="IPR000073">
    <property type="entry name" value="AB_hydrolase_1"/>
</dbReference>
<dbReference type="InterPro" id="IPR029058">
    <property type="entry name" value="AB_hydrolase_fold"/>
</dbReference>
<proteinExistence type="inferred from homology"/>
<keyword evidence="4" id="KW-0808">Transferase</keyword>
<dbReference type="STRING" id="742152.A0A2H3K5V1"/>
<dbReference type="OrthoDB" id="9972683at2759"/>
<dbReference type="PIRSF" id="PIRSF000443">
    <property type="entry name" value="Homoser_Ac_trans"/>
    <property type="match status" value="1"/>
</dbReference>
<protein>
    <submittedName>
        <fullName evidence="4">Homoserine acetyltransferase</fullName>
    </submittedName>
</protein>
<evidence type="ECO:0000313" key="4">
    <source>
        <dbReference type="EMBL" id="PCH43807.1"/>
    </source>
</evidence>
<dbReference type="InterPro" id="IPR008220">
    <property type="entry name" value="HAT_MetX-like"/>
</dbReference>
<dbReference type="PANTHER" id="PTHR32268:SF15">
    <property type="entry name" value="HOMOSERINE ACETYLTRANSFERASE FAMILY PROTEIN (AFU_ORTHOLOGUE AFUA_1G15350)"/>
    <property type="match status" value="1"/>
</dbReference>
<dbReference type="Pfam" id="PF00561">
    <property type="entry name" value="Abhydrolase_1"/>
    <property type="match status" value="1"/>
</dbReference>
<sequence>MAQESVDVPPLQYYRHGRFKVAGGVLPGAVTAYQTYGDPNNPCIVFPTCYGAKLAQGIHLIGENRALDPRKYFIVTFALFCNGESSSPSNTPPPYNGVYFPLTNYEDNIRAQYAVLTKQLGVKRVFCALGFSMGGQQAYHWAVVYPDFVDRIVVICSAARTSPHSKWLVGPKNALRSAKDYNDGHYTMQPHHAIRAFNRVCVGWAYGQTWWRQKLYLYDGLYPSLETFIREVWETPSLLHWDANDMLSLLQTWQDGDASQVRDGGDLEQCLRAIKAKVLLLPCKTDLYFCPEDSQNEVKYLQYGQLFVIDSVWGHIAGGAANPADVEFVTARILEFLT</sequence>
<feature type="active site" description="Nucleophile" evidence="2">
    <location>
        <position position="132"/>
    </location>
</feature>
<accession>A0A2H3K5V1</accession>
<feature type="active site" evidence="2">
    <location>
        <position position="315"/>
    </location>
</feature>
<evidence type="ECO:0000259" key="3">
    <source>
        <dbReference type="Pfam" id="PF00561"/>
    </source>
</evidence>
<keyword evidence="5" id="KW-1185">Reference proteome</keyword>
<name>A0A2H3K5V1_WOLCO</name>
<dbReference type="SUPFAM" id="SSF53474">
    <property type="entry name" value="alpha/beta-Hydrolases"/>
    <property type="match status" value="1"/>
</dbReference>
<dbReference type="OMA" id="HHAIRAF"/>
<dbReference type="Proteomes" id="UP000218811">
    <property type="component" value="Unassembled WGS sequence"/>
</dbReference>
<evidence type="ECO:0000256" key="1">
    <source>
        <dbReference type="ARBA" id="ARBA00006886"/>
    </source>
</evidence>
<evidence type="ECO:0000256" key="2">
    <source>
        <dbReference type="PIRSR" id="PIRSR000443-1"/>
    </source>
</evidence>
<organism evidence="4 5">
    <name type="scientific">Wolfiporia cocos (strain MD-104)</name>
    <name type="common">Brown rot fungus</name>
    <dbReference type="NCBI Taxonomy" id="742152"/>
    <lineage>
        <taxon>Eukaryota</taxon>
        <taxon>Fungi</taxon>
        <taxon>Dikarya</taxon>
        <taxon>Basidiomycota</taxon>
        <taxon>Agaricomycotina</taxon>
        <taxon>Agaricomycetes</taxon>
        <taxon>Polyporales</taxon>
        <taxon>Phaeolaceae</taxon>
        <taxon>Wolfiporia</taxon>
    </lineage>
</organism>
<evidence type="ECO:0000313" key="5">
    <source>
        <dbReference type="Proteomes" id="UP000218811"/>
    </source>
</evidence>
<dbReference type="AlphaFoldDB" id="A0A2H3K5V1"/>
<dbReference type="EMBL" id="KB468146">
    <property type="protein sequence ID" value="PCH43807.1"/>
    <property type="molecule type" value="Genomic_DNA"/>
</dbReference>
<reference evidence="4 5" key="1">
    <citation type="journal article" date="2012" name="Science">
        <title>The Paleozoic origin of enzymatic lignin decomposition reconstructed from 31 fungal genomes.</title>
        <authorList>
            <person name="Floudas D."/>
            <person name="Binder M."/>
            <person name="Riley R."/>
            <person name="Barry K."/>
            <person name="Blanchette R.A."/>
            <person name="Henrissat B."/>
            <person name="Martinez A.T."/>
            <person name="Otillar R."/>
            <person name="Spatafora J.W."/>
            <person name="Yadav J.S."/>
            <person name="Aerts A."/>
            <person name="Benoit I."/>
            <person name="Boyd A."/>
            <person name="Carlson A."/>
            <person name="Copeland A."/>
            <person name="Coutinho P.M."/>
            <person name="de Vries R.P."/>
            <person name="Ferreira P."/>
            <person name="Findley K."/>
            <person name="Foster B."/>
            <person name="Gaskell J."/>
            <person name="Glotzer D."/>
            <person name="Gorecki P."/>
            <person name="Heitman J."/>
            <person name="Hesse C."/>
            <person name="Hori C."/>
            <person name="Igarashi K."/>
            <person name="Jurgens J.A."/>
            <person name="Kallen N."/>
            <person name="Kersten P."/>
            <person name="Kohler A."/>
            <person name="Kuees U."/>
            <person name="Kumar T.K.A."/>
            <person name="Kuo A."/>
            <person name="LaButti K."/>
            <person name="Larrondo L.F."/>
            <person name="Lindquist E."/>
            <person name="Ling A."/>
            <person name="Lombard V."/>
            <person name="Lucas S."/>
            <person name="Lundell T."/>
            <person name="Martin R."/>
            <person name="McLaughlin D.J."/>
            <person name="Morgenstern I."/>
            <person name="Morin E."/>
            <person name="Murat C."/>
            <person name="Nagy L.G."/>
            <person name="Nolan M."/>
            <person name="Ohm R.A."/>
            <person name="Patyshakuliyeva A."/>
            <person name="Rokas A."/>
            <person name="Ruiz-Duenas F.J."/>
            <person name="Sabat G."/>
            <person name="Salamov A."/>
            <person name="Samejima M."/>
            <person name="Schmutz J."/>
            <person name="Slot J.C."/>
            <person name="St John F."/>
            <person name="Stenlid J."/>
            <person name="Sun H."/>
            <person name="Sun S."/>
            <person name="Syed K."/>
            <person name="Tsang A."/>
            <person name="Wiebenga A."/>
            <person name="Young D."/>
            <person name="Pisabarro A."/>
            <person name="Eastwood D.C."/>
            <person name="Martin F."/>
            <person name="Cullen D."/>
            <person name="Grigoriev I.V."/>
            <person name="Hibbett D.S."/>
        </authorList>
    </citation>
    <scope>NUCLEOTIDE SEQUENCE [LARGE SCALE GENOMIC DNA]</scope>
    <source>
        <strain evidence="4 5">MD-104</strain>
    </source>
</reference>
<feature type="domain" description="AB hydrolase-1" evidence="3">
    <location>
        <begin position="63"/>
        <end position="172"/>
    </location>
</feature>
<comment type="similarity">
    <text evidence="1">Belongs to the AB hydrolase superfamily. MetX family.</text>
</comment>
<feature type="active site" evidence="2">
    <location>
        <position position="286"/>
    </location>
</feature>
<dbReference type="GO" id="GO:0016747">
    <property type="term" value="F:acyltransferase activity, transferring groups other than amino-acyl groups"/>
    <property type="evidence" value="ECO:0007669"/>
    <property type="project" value="InterPro"/>
</dbReference>
<gene>
    <name evidence="4" type="ORF">WOLCODRAFT_104214</name>
</gene>